<dbReference type="Pfam" id="PF03645">
    <property type="entry name" value="Tctex-1"/>
    <property type="match status" value="1"/>
</dbReference>
<reference evidence="1" key="1">
    <citation type="submission" date="2021-01" db="EMBL/GenBank/DDBJ databases">
        <authorList>
            <person name="Corre E."/>
            <person name="Pelletier E."/>
            <person name="Niang G."/>
            <person name="Scheremetjew M."/>
            <person name="Finn R."/>
            <person name="Kale V."/>
            <person name="Holt S."/>
            <person name="Cochrane G."/>
            <person name="Meng A."/>
            <person name="Brown T."/>
            <person name="Cohen L."/>
        </authorList>
    </citation>
    <scope>NUCLEOTIDE SEQUENCE</scope>
    <source>
        <strain evidence="1">CCMP1243</strain>
    </source>
</reference>
<name>A0A7S2SHJ6_9STRA</name>
<dbReference type="AlphaFoldDB" id="A0A7S2SHJ6"/>
<dbReference type="GO" id="GO:0045505">
    <property type="term" value="F:dynein intermediate chain binding"/>
    <property type="evidence" value="ECO:0007669"/>
    <property type="project" value="TreeGrafter"/>
</dbReference>
<dbReference type="Gene3D" id="3.30.1140.40">
    <property type="entry name" value="Tctex-1"/>
    <property type="match status" value="1"/>
</dbReference>
<dbReference type="GO" id="GO:0005737">
    <property type="term" value="C:cytoplasm"/>
    <property type="evidence" value="ECO:0007669"/>
    <property type="project" value="TreeGrafter"/>
</dbReference>
<organism evidence="1">
    <name type="scientific">Rhizochromulina marina</name>
    <dbReference type="NCBI Taxonomy" id="1034831"/>
    <lineage>
        <taxon>Eukaryota</taxon>
        <taxon>Sar</taxon>
        <taxon>Stramenopiles</taxon>
        <taxon>Ochrophyta</taxon>
        <taxon>Dictyochophyceae</taxon>
        <taxon>Rhizochromulinales</taxon>
        <taxon>Rhizochromulina</taxon>
    </lineage>
</organism>
<dbReference type="PANTHER" id="PTHR21255">
    <property type="entry name" value="T-COMPLEX-ASSOCIATED-TESTIS-EXPRESSED 1/ DYNEIN LIGHT CHAIN"/>
    <property type="match status" value="1"/>
</dbReference>
<dbReference type="GO" id="GO:0005868">
    <property type="term" value="C:cytoplasmic dynein complex"/>
    <property type="evidence" value="ECO:0007669"/>
    <property type="project" value="TreeGrafter"/>
</dbReference>
<protein>
    <recommendedName>
        <fullName evidence="2">Dynein light chain</fullName>
    </recommendedName>
</protein>
<evidence type="ECO:0000313" key="1">
    <source>
        <dbReference type="EMBL" id="CAD9699602.1"/>
    </source>
</evidence>
<sequence>MSDYGFDAEVVEPILKQALDEVLKQESYADARVPAFVDEICAKAMEGLADLGLPIKFVVSCTVMQSNGSGLNSHANMHSDARSDGCVMVKWPEKRNREAAASHMCCIVTAAGFAV</sequence>
<accession>A0A7S2SHJ6</accession>
<dbReference type="InterPro" id="IPR005334">
    <property type="entry name" value="Tctex-1-like"/>
</dbReference>
<gene>
    <name evidence="1" type="ORF">RMAR1173_LOCUS14654</name>
</gene>
<dbReference type="CDD" id="cd21455">
    <property type="entry name" value="DLC-like_DYNLT1_DYNLT3"/>
    <property type="match status" value="1"/>
</dbReference>
<evidence type="ECO:0008006" key="2">
    <source>
        <dbReference type="Google" id="ProtNLM"/>
    </source>
</evidence>
<dbReference type="InterPro" id="IPR038586">
    <property type="entry name" value="Tctex-1-like_sf"/>
</dbReference>
<dbReference type="PANTHER" id="PTHR21255:SF4">
    <property type="entry name" value="DYNEIN LIGHT CHAIN TCTEX-TYPE"/>
    <property type="match status" value="1"/>
</dbReference>
<dbReference type="EMBL" id="HBHJ01022182">
    <property type="protein sequence ID" value="CAD9699602.1"/>
    <property type="molecule type" value="Transcribed_RNA"/>
</dbReference>
<dbReference type="GO" id="GO:0007018">
    <property type="term" value="P:microtubule-based movement"/>
    <property type="evidence" value="ECO:0007669"/>
    <property type="project" value="TreeGrafter"/>
</dbReference>
<proteinExistence type="predicted"/>